<dbReference type="EMBL" id="CP003382">
    <property type="protein sequence ID" value="AFZ67314.1"/>
    <property type="molecule type" value="Genomic_DNA"/>
</dbReference>
<name>L0A1I6_DEIPD</name>
<dbReference type="KEGG" id="dpd:Deipe_1796"/>
<reference evidence="3" key="1">
    <citation type="submission" date="2012-03" db="EMBL/GenBank/DDBJ databases">
        <title>Complete sequence of chromosome of Deinococcus peraridilitoris DSM 19664.</title>
        <authorList>
            <person name="Lucas S."/>
            <person name="Copeland A."/>
            <person name="Lapidus A."/>
            <person name="Glavina del Rio T."/>
            <person name="Dalin E."/>
            <person name="Tice H."/>
            <person name="Bruce D."/>
            <person name="Goodwin L."/>
            <person name="Pitluck S."/>
            <person name="Peters L."/>
            <person name="Mikhailova N."/>
            <person name="Lu M."/>
            <person name="Kyrpides N."/>
            <person name="Mavromatis K."/>
            <person name="Ivanova N."/>
            <person name="Brettin T."/>
            <person name="Detter J.C."/>
            <person name="Han C."/>
            <person name="Larimer F."/>
            <person name="Land M."/>
            <person name="Hauser L."/>
            <person name="Markowitz V."/>
            <person name="Cheng J.-F."/>
            <person name="Hugenholtz P."/>
            <person name="Woyke T."/>
            <person name="Wu D."/>
            <person name="Pukall R."/>
            <person name="Steenblock K."/>
            <person name="Brambilla E."/>
            <person name="Klenk H.-P."/>
            <person name="Eisen J.A."/>
        </authorList>
    </citation>
    <scope>NUCLEOTIDE SEQUENCE [LARGE SCALE GENOMIC DNA]</scope>
    <source>
        <strain evidence="3">DSM 19664 / LMG 22246 / CIP 109416 / KR-200</strain>
    </source>
</reference>
<dbReference type="RefSeq" id="WP_015235619.1">
    <property type="nucleotide sequence ID" value="NC_019793.1"/>
</dbReference>
<proteinExistence type="predicted"/>
<organism evidence="2 3">
    <name type="scientific">Deinococcus peraridilitoris (strain DSM 19664 / LMG 22246 / CIP 109416 / KR-200)</name>
    <dbReference type="NCBI Taxonomy" id="937777"/>
    <lineage>
        <taxon>Bacteria</taxon>
        <taxon>Thermotogati</taxon>
        <taxon>Deinococcota</taxon>
        <taxon>Deinococci</taxon>
        <taxon>Deinococcales</taxon>
        <taxon>Deinococcaceae</taxon>
        <taxon>Deinococcus</taxon>
    </lineage>
</organism>
<feature type="compositionally biased region" description="Polar residues" evidence="1">
    <location>
        <begin position="111"/>
        <end position="120"/>
    </location>
</feature>
<feature type="region of interest" description="Disordered" evidence="1">
    <location>
        <begin position="82"/>
        <end position="133"/>
    </location>
</feature>
<evidence type="ECO:0000313" key="3">
    <source>
        <dbReference type="Proteomes" id="UP000010467"/>
    </source>
</evidence>
<evidence type="ECO:0000256" key="1">
    <source>
        <dbReference type="SAM" id="MobiDB-lite"/>
    </source>
</evidence>
<protein>
    <submittedName>
        <fullName evidence="2">Uncharacterized protein</fullName>
    </submittedName>
</protein>
<dbReference type="Proteomes" id="UP000010467">
    <property type="component" value="Chromosome"/>
</dbReference>
<keyword evidence="3" id="KW-1185">Reference proteome</keyword>
<feature type="compositionally biased region" description="Basic and acidic residues" evidence="1">
    <location>
        <begin position="121"/>
        <end position="133"/>
    </location>
</feature>
<dbReference type="HOGENOM" id="CLU_1903249_0_0_0"/>
<gene>
    <name evidence="2" type="ordered locus">Deipe_1796</name>
</gene>
<dbReference type="PATRIC" id="fig|937777.3.peg.1799"/>
<dbReference type="AlphaFoldDB" id="L0A1I6"/>
<sequence length="133" mass="14429">MSKKVKMDVRSRRGGSPLPLALLAAGAYYLWRNEGARNKVIDTLQNLNPGPQGNFERVGSALRGGVEAVKRGESPIDALRTAAQEAQQGFKKSADNATDDVRNAADDLSDQARQASTDTQDVPRDPLHDRTDI</sequence>
<accession>L0A1I6</accession>
<evidence type="ECO:0000313" key="2">
    <source>
        <dbReference type="EMBL" id="AFZ67314.1"/>
    </source>
</evidence>